<dbReference type="InterPro" id="IPR016095">
    <property type="entry name" value="Ribosomal_uL1_3-a/b-sand"/>
</dbReference>
<dbReference type="GO" id="GO:0006412">
    <property type="term" value="P:translation"/>
    <property type="evidence" value="ECO:0007669"/>
    <property type="project" value="InterPro"/>
</dbReference>
<dbReference type="GO" id="GO:0006417">
    <property type="term" value="P:regulation of translation"/>
    <property type="evidence" value="ECO:0007669"/>
    <property type="project" value="UniProtKB-KW"/>
</dbReference>
<dbReference type="InterPro" id="IPR028364">
    <property type="entry name" value="Ribosomal_uL1/biogenesis"/>
</dbReference>
<keyword evidence="2" id="KW-0678">Repressor</keyword>
<reference evidence="7 8" key="1">
    <citation type="journal article" date="2016" name="Nat. Commun.">
        <title>Thousands of microbial genomes shed light on interconnected biogeochemical processes in an aquifer system.</title>
        <authorList>
            <person name="Anantharaman K."/>
            <person name="Brown C.T."/>
            <person name="Hug L.A."/>
            <person name="Sharon I."/>
            <person name="Castelle C.J."/>
            <person name="Probst A.J."/>
            <person name="Thomas B.C."/>
            <person name="Singh A."/>
            <person name="Wilkins M.J."/>
            <person name="Karaoz U."/>
            <person name="Brodie E.L."/>
            <person name="Williams K.H."/>
            <person name="Hubbard S.S."/>
            <person name="Banfield J.F."/>
        </authorList>
    </citation>
    <scope>NUCLEOTIDE SEQUENCE [LARGE SCALE GENOMIC DNA]</scope>
</reference>
<dbReference type="Pfam" id="PF00687">
    <property type="entry name" value="Ribosomal_L1"/>
    <property type="match status" value="1"/>
</dbReference>
<evidence type="ECO:0000313" key="8">
    <source>
        <dbReference type="Proteomes" id="UP000177354"/>
    </source>
</evidence>
<keyword evidence="4 6" id="KW-0689">Ribosomal protein</keyword>
<dbReference type="CDD" id="cd00403">
    <property type="entry name" value="Ribosomal_L1"/>
    <property type="match status" value="1"/>
</dbReference>
<evidence type="ECO:0000256" key="4">
    <source>
        <dbReference type="ARBA" id="ARBA00022980"/>
    </source>
</evidence>
<dbReference type="SUPFAM" id="SSF56808">
    <property type="entry name" value="Ribosomal protein L1"/>
    <property type="match status" value="1"/>
</dbReference>
<dbReference type="Proteomes" id="UP000177354">
    <property type="component" value="Unassembled WGS sequence"/>
</dbReference>
<dbReference type="Gene3D" id="3.30.190.20">
    <property type="match status" value="1"/>
</dbReference>
<dbReference type="InterPro" id="IPR023674">
    <property type="entry name" value="Ribosomal_uL1-like"/>
</dbReference>
<dbReference type="EMBL" id="MFJF01000018">
    <property type="protein sequence ID" value="OGG06272.1"/>
    <property type="molecule type" value="Genomic_DNA"/>
</dbReference>
<evidence type="ECO:0000313" key="7">
    <source>
        <dbReference type="EMBL" id="OGG06272.1"/>
    </source>
</evidence>
<dbReference type="PANTHER" id="PTHR36427:SF3">
    <property type="entry name" value="LARGE RIBOSOMAL SUBUNIT PROTEIN UL1M"/>
    <property type="match status" value="1"/>
</dbReference>
<dbReference type="InterPro" id="IPR023673">
    <property type="entry name" value="Ribosomal_uL1_CS"/>
</dbReference>
<dbReference type="PROSITE" id="PS01199">
    <property type="entry name" value="RIBOSOMAL_L1"/>
    <property type="match status" value="1"/>
</dbReference>
<keyword evidence="5 6" id="KW-0687">Ribonucleoprotein</keyword>
<dbReference type="AlphaFoldDB" id="A0A1F5Z2C7"/>
<evidence type="ECO:0000256" key="2">
    <source>
        <dbReference type="ARBA" id="ARBA00022491"/>
    </source>
</evidence>
<dbReference type="GO" id="GO:0003735">
    <property type="term" value="F:structural constituent of ribosome"/>
    <property type="evidence" value="ECO:0007669"/>
    <property type="project" value="InterPro"/>
</dbReference>
<name>A0A1F5Z2C7_9BACT</name>
<dbReference type="GO" id="GO:0003723">
    <property type="term" value="F:RNA binding"/>
    <property type="evidence" value="ECO:0007669"/>
    <property type="project" value="InterPro"/>
</dbReference>
<dbReference type="GO" id="GO:0015934">
    <property type="term" value="C:large ribosomal subunit"/>
    <property type="evidence" value="ECO:0007669"/>
    <property type="project" value="InterPro"/>
</dbReference>
<evidence type="ECO:0000256" key="6">
    <source>
        <dbReference type="RuleBase" id="RU000659"/>
    </source>
</evidence>
<keyword evidence="3" id="KW-0810">Translation regulation</keyword>
<evidence type="ECO:0000256" key="5">
    <source>
        <dbReference type="ARBA" id="ARBA00023274"/>
    </source>
</evidence>
<organism evidence="7 8">
    <name type="scientific">Candidatus Gottesmanbacteria bacterium RIFCSPHIGHO2_01_FULL_40_15</name>
    <dbReference type="NCBI Taxonomy" id="1798376"/>
    <lineage>
        <taxon>Bacteria</taxon>
        <taxon>Candidatus Gottesmaniibacteriota</taxon>
    </lineage>
</organism>
<gene>
    <name evidence="7" type="ORF">A2777_06625</name>
</gene>
<dbReference type="PIRSF" id="PIRSF002155">
    <property type="entry name" value="Ribosomal_L1"/>
    <property type="match status" value="1"/>
</dbReference>
<evidence type="ECO:0000256" key="1">
    <source>
        <dbReference type="ARBA" id="ARBA00010531"/>
    </source>
</evidence>
<accession>A0A1F5Z2C7</accession>
<sequence>MRVRGKNYQSSLLKLDASKQYDINEAVPLLRKISYAKFDETVEVHINTTETGLRGKVNLPHGTGKKVRVMVADESNVDDIVKKISEGKIDFDALVAHPKAVPKLAKVAKFLGPRGLMPNPKTGTISEKPDQVAKKLEAGELNWKTESQEVPVIHQAIGKLSFKDDQIVANYQSLIKSVDAKKIGKVTLKSTMSPGIKIK</sequence>
<dbReference type="InterPro" id="IPR002143">
    <property type="entry name" value="Ribosomal_uL1"/>
</dbReference>
<evidence type="ECO:0000256" key="3">
    <source>
        <dbReference type="ARBA" id="ARBA00022845"/>
    </source>
</evidence>
<dbReference type="PANTHER" id="PTHR36427">
    <property type="entry name" value="54S RIBOSOMAL PROTEIN L1, MITOCHONDRIAL"/>
    <property type="match status" value="1"/>
</dbReference>
<comment type="similarity">
    <text evidence="1 6">Belongs to the universal ribosomal protein uL1 family.</text>
</comment>
<protein>
    <recommendedName>
        <fullName evidence="6">Ribosomal protein</fullName>
    </recommendedName>
</protein>
<dbReference type="Gene3D" id="3.40.50.790">
    <property type="match status" value="1"/>
</dbReference>
<proteinExistence type="inferred from homology"/>
<comment type="caution">
    <text evidence="7">The sequence shown here is derived from an EMBL/GenBank/DDBJ whole genome shotgun (WGS) entry which is preliminary data.</text>
</comment>